<comment type="caution">
    <text evidence="3">The sequence shown here is derived from an EMBL/GenBank/DDBJ whole genome shotgun (WGS) entry which is preliminary data.</text>
</comment>
<dbReference type="Gene3D" id="2.60.120.10">
    <property type="entry name" value="Jelly Rolls"/>
    <property type="match status" value="1"/>
</dbReference>
<reference evidence="3 4" key="1">
    <citation type="journal article" date="2023" name="Genome Announc.">
        <title>Pan-Genome Analyses of the Genus Cohnella and Proposal of the Novel Species Cohnella silvisoli sp. nov., Isolated from Forest Soil.</title>
        <authorList>
            <person name="Wang C."/>
            <person name="Mao L."/>
            <person name="Bao G."/>
            <person name="Zhu H."/>
        </authorList>
    </citation>
    <scope>NUCLEOTIDE SEQUENCE [LARGE SCALE GENOMIC DNA]</scope>
    <source>
        <strain evidence="3 4">NL03-T5-1</strain>
    </source>
</reference>
<name>A0ABV1KQV4_9BACL</name>
<evidence type="ECO:0000313" key="3">
    <source>
        <dbReference type="EMBL" id="MEQ4482162.1"/>
    </source>
</evidence>
<sequence>MAVIFIEKARVGMRICRPVYSSTGAKLLTMGTVLTKENLHMLKKHNVNRIEVDDSVSPVSDHRNYYAKGINDAARARNERALLHSTMKKIPLFASLNNEHLELLTANFRIEKVQASTILFREKEPGDSFFVIVRGSTKIYTQSNEGKEKILSVFRSGDSFGELSLLDGKPRSASAQTLEETEHIVISRDSFMKVLQSHFDIAKIIMKEMIRRISDTKQHVEDLAFLDAHSRVVKSLVKLTNRFGKRTDYSVEVELPLDYNELAQMSGVKVRELHDVLYDMEEKQLLKMNANYFSVNLLQLRL</sequence>
<dbReference type="InterPro" id="IPR036388">
    <property type="entry name" value="WH-like_DNA-bd_sf"/>
</dbReference>
<evidence type="ECO:0000313" key="4">
    <source>
        <dbReference type="Proteomes" id="UP001493487"/>
    </source>
</evidence>
<dbReference type="SUPFAM" id="SSF51206">
    <property type="entry name" value="cAMP-binding domain-like"/>
    <property type="match status" value="1"/>
</dbReference>
<dbReference type="Proteomes" id="UP001493487">
    <property type="component" value="Unassembled WGS sequence"/>
</dbReference>
<dbReference type="SUPFAM" id="SSF46785">
    <property type="entry name" value="Winged helix' DNA-binding domain"/>
    <property type="match status" value="1"/>
</dbReference>
<protein>
    <submittedName>
        <fullName evidence="3">Crp/Fnr family transcriptional regulator</fullName>
    </submittedName>
</protein>
<dbReference type="InterPro" id="IPR014710">
    <property type="entry name" value="RmlC-like_jellyroll"/>
</dbReference>
<gene>
    <name evidence="3" type="ORF">QJS35_07105</name>
</gene>
<dbReference type="PROSITE" id="PS50042">
    <property type="entry name" value="CNMP_BINDING_3"/>
    <property type="match status" value="1"/>
</dbReference>
<dbReference type="InterPro" id="IPR018490">
    <property type="entry name" value="cNMP-bd_dom_sf"/>
</dbReference>
<accession>A0ABV1KQV4</accession>
<proteinExistence type="predicted"/>
<keyword evidence="1" id="KW-0010">Activator</keyword>
<dbReference type="InterPro" id="IPR018488">
    <property type="entry name" value="cNMP-bd_CS"/>
</dbReference>
<keyword evidence="4" id="KW-1185">Reference proteome</keyword>
<dbReference type="CDD" id="cd00038">
    <property type="entry name" value="CAP_ED"/>
    <property type="match status" value="1"/>
</dbReference>
<feature type="domain" description="Cyclic nucleotide-binding" evidence="2">
    <location>
        <begin position="92"/>
        <end position="212"/>
    </location>
</feature>
<evidence type="ECO:0000259" key="2">
    <source>
        <dbReference type="PROSITE" id="PS50042"/>
    </source>
</evidence>
<dbReference type="InterPro" id="IPR000595">
    <property type="entry name" value="cNMP-bd_dom"/>
</dbReference>
<dbReference type="EMBL" id="JASKHM010000003">
    <property type="protein sequence ID" value="MEQ4482162.1"/>
    <property type="molecule type" value="Genomic_DNA"/>
</dbReference>
<dbReference type="RefSeq" id="WP_232185172.1">
    <property type="nucleotide sequence ID" value="NZ_JAIOAP010000004.1"/>
</dbReference>
<dbReference type="SMART" id="SM00100">
    <property type="entry name" value="cNMP"/>
    <property type="match status" value="1"/>
</dbReference>
<dbReference type="PANTHER" id="PTHR23011:SF28">
    <property type="entry name" value="CYCLIC NUCLEOTIDE-BINDING DOMAIN CONTAINING PROTEIN"/>
    <property type="match status" value="1"/>
</dbReference>
<dbReference type="Gene3D" id="1.10.10.10">
    <property type="entry name" value="Winged helix-like DNA-binding domain superfamily/Winged helix DNA-binding domain"/>
    <property type="match status" value="1"/>
</dbReference>
<dbReference type="InterPro" id="IPR036390">
    <property type="entry name" value="WH_DNA-bd_sf"/>
</dbReference>
<organism evidence="3 4">
    <name type="scientific">Cohnella silvisoli</name>
    <dbReference type="NCBI Taxonomy" id="2873699"/>
    <lineage>
        <taxon>Bacteria</taxon>
        <taxon>Bacillati</taxon>
        <taxon>Bacillota</taxon>
        <taxon>Bacilli</taxon>
        <taxon>Bacillales</taxon>
        <taxon>Paenibacillaceae</taxon>
        <taxon>Cohnella</taxon>
    </lineage>
</organism>
<dbReference type="PANTHER" id="PTHR23011">
    <property type="entry name" value="CYCLIC NUCLEOTIDE-BINDING DOMAIN CONTAINING PROTEIN"/>
    <property type="match status" value="1"/>
</dbReference>
<dbReference type="Pfam" id="PF00027">
    <property type="entry name" value="cNMP_binding"/>
    <property type="match status" value="1"/>
</dbReference>
<dbReference type="PROSITE" id="PS00889">
    <property type="entry name" value="CNMP_BINDING_2"/>
    <property type="match status" value="1"/>
</dbReference>
<dbReference type="PRINTS" id="PR00103">
    <property type="entry name" value="CAMPKINASE"/>
</dbReference>
<evidence type="ECO:0000256" key="1">
    <source>
        <dbReference type="ARBA" id="ARBA00023159"/>
    </source>
</evidence>